<accession>H2ZDA6</accession>
<dbReference type="GO" id="GO:0005929">
    <property type="term" value="C:cilium"/>
    <property type="evidence" value="ECO:0007669"/>
    <property type="project" value="TreeGrafter"/>
</dbReference>
<evidence type="ECO:0000256" key="2">
    <source>
        <dbReference type="ARBA" id="ARBA00023054"/>
    </source>
</evidence>
<evidence type="ECO:0000313" key="5">
    <source>
        <dbReference type="Proteomes" id="UP000007875"/>
    </source>
</evidence>
<dbReference type="HOGENOM" id="CLU_2399011_0_0_1"/>
<dbReference type="Pfam" id="PF10595">
    <property type="entry name" value="FAM161A_B"/>
    <property type="match status" value="1"/>
</dbReference>
<sequence length="93" mass="11059">MQAHELMAQHRRQKWQEDVERDTAYSFKPKTHEMPDFEALHKQEEMEAFNRKMEVETTAVKPFNLRTSVRTKGDITFESLDGMDEPKWSTSKV</sequence>
<dbReference type="InParanoid" id="H2ZDA6"/>
<dbReference type="PANTHER" id="PTHR21501:SF1">
    <property type="entry name" value="PROTEIN FAM-161"/>
    <property type="match status" value="1"/>
</dbReference>
<dbReference type="GO" id="GO:0044782">
    <property type="term" value="P:cilium organization"/>
    <property type="evidence" value="ECO:0007669"/>
    <property type="project" value="TreeGrafter"/>
</dbReference>
<organism evidence="4 5">
    <name type="scientific">Ciona savignyi</name>
    <name type="common">Pacific transparent sea squirt</name>
    <dbReference type="NCBI Taxonomy" id="51511"/>
    <lineage>
        <taxon>Eukaryota</taxon>
        <taxon>Metazoa</taxon>
        <taxon>Chordata</taxon>
        <taxon>Tunicata</taxon>
        <taxon>Ascidiacea</taxon>
        <taxon>Phlebobranchia</taxon>
        <taxon>Cionidae</taxon>
        <taxon>Ciona</taxon>
    </lineage>
</organism>
<dbReference type="InterPro" id="IPR019579">
    <property type="entry name" value="FAM161A/B"/>
</dbReference>
<dbReference type="GO" id="GO:0005856">
    <property type="term" value="C:cytoskeleton"/>
    <property type="evidence" value="ECO:0007669"/>
    <property type="project" value="UniProtKB-ARBA"/>
</dbReference>
<evidence type="ECO:0000313" key="4">
    <source>
        <dbReference type="Ensembl" id="ENSCSAVP00000015572.1"/>
    </source>
</evidence>
<proteinExistence type="inferred from homology"/>
<keyword evidence="2" id="KW-0175">Coiled coil</keyword>
<name>H2ZDA6_CIOSA</name>
<reference evidence="5" key="1">
    <citation type="submission" date="2003-08" db="EMBL/GenBank/DDBJ databases">
        <authorList>
            <person name="Birren B."/>
            <person name="Nusbaum C."/>
            <person name="Abebe A."/>
            <person name="Abouelleil A."/>
            <person name="Adekoya E."/>
            <person name="Ait-zahra M."/>
            <person name="Allen N."/>
            <person name="Allen T."/>
            <person name="An P."/>
            <person name="Anderson M."/>
            <person name="Anderson S."/>
            <person name="Arachchi H."/>
            <person name="Armbruster J."/>
            <person name="Bachantsang P."/>
            <person name="Baldwin J."/>
            <person name="Barry A."/>
            <person name="Bayul T."/>
            <person name="Blitshsteyn B."/>
            <person name="Bloom T."/>
            <person name="Blye J."/>
            <person name="Boguslavskiy L."/>
            <person name="Borowsky M."/>
            <person name="Boukhgalter B."/>
            <person name="Brunache A."/>
            <person name="Butler J."/>
            <person name="Calixte N."/>
            <person name="Calvo S."/>
            <person name="Camarata J."/>
            <person name="Campo K."/>
            <person name="Chang J."/>
            <person name="Cheshatsang Y."/>
            <person name="Citroen M."/>
            <person name="Collymore A."/>
            <person name="Considine T."/>
            <person name="Cook A."/>
            <person name="Cooke P."/>
            <person name="Corum B."/>
            <person name="Cuomo C."/>
            <person name="David R."/>
            <person name="Dawoe T."/>
            <person name="Degray S."/>
            <person name="Dodge S."/>
            <person name="Dooley K."/>
            <person name="Dorje P."/>
            <person name="Dorjee K."/>
            <person name="Dorris L."/>
            <person name="Duffey N."/>
            <person name="Dupes A."/>
            <person name="Elkins T."/>
            <person name="Engels R."/>
            <person name="Erickson J."/>
            <person name="Farina A."/>
            <person name="Faro S."/>
            <person name="Ferreira P."/>
            <person name="Fischer H."/>
            <person name="Fitzgerald M."/>
            <person name="Foley K."/>
            <person name="Gage D."/>
            <person name="Galagan J."/>
            <person name="Gearin G."/>
            <person name="Gnerre S."/>
            <person name="Gnirke A."/>
            <person name="Goyette A."/>
            <person name="Graham J."/>
            <person name="Grandbois E."/>
            <person name="Gyaltsen K."/>
            <person name="Hafez N."/>
            <person name="Hagopian D."/>
            <person name="Hagos B."/>
            <person name="Hall J."/>
            <person name="Hatcher B."/>
            <person name="Heller A."/>
            <person name="Higgins H."/>
            <person name="Honan T."/>
            <person name="Horn A."/>
            <person name="Houde N."/>
            <person name="Hughes L."/>
            <person name="Hulme W."/>
            <person name="Husby E."/>
            <person name="Iliev I."/>
            <person name="Jaffe D."/>
            <person name="Jones C."/>
            <person name="Kamal M."/>
            <person name="Kamat A."/>
            <person name="Kamvysselis M."/>
            <person name="Karlsson E."/>
            <person name="Kells C."/>
            <person name="Kieu A."/>
            <person name="Kisner P."/>
            <person name="Kodira C."/>
            <person name="Kulbokas E."/>
            <person name="Labutti K."/>
            <person name="Lama D."/>
            <person name="Landers T."/>
            <person name="Leger J."/>
            <person name="Levine S."/>
            <person name="Lewis D."/>
            <person name="Lewis T."/>
            <person name="Lindblad-toh K."/>
            <person name="Liu X."/>
            <person name="Lokyitsang T."/>
            <person name="Lokyitsang Y."/>
            <person name="Lucien O."/>
            <person name="Lui A."/>
            <person name="Ma L.J."/>
            <person name="Mabbitt R."/>
            <person name="Macdonald J."/>
            <person name="Maclean C."/>
            <person name="Major J."/>
            <person name="Manning J."/>
            <person name="Marabella R."/>
            <person name="Maru K."/>
            <person name="Matthews C."/>
            <person name="Mauceli E."/>
            <person name="Mccarthy M."/>
            <person name="Mcdonough S."/>
            <person name="Mcghee T."/>
            <person name="Meldrim J."/>
            <person name="Meneus L."/>
            <person name="Mesirov J."/>
            <person name="Mihalev A."/>
            <person name="Mihova T."/>
            <person name="Mikkelsen T."/>
            <person name="Mlenga V."/>
            <person name="Moru K."/>
            <person name="Mozes J."/>
            <person name="Mulrain L."/>
            <person name="Munson G."/>
            <person name="Naylor J."/>
            <person name="Newes C."/>
            <person name="Nguyen C."/>
            <person name="Nguyen N."/>
            <person name="Nguyen T."/>
            <person name="Nicol R."/>
            <person name="Nielsen C."/>
            <person name="Nizzari M."/>
            <person name="Norbu C."/>
            <person name="Norbu N."/>
            <person name="O'donnell P."/>
            <person name="Okoawo O."/>
            <person name="O'leary S."/>
            <person name="Omotosho B."/>
            <person name="O'neill K."/>
            <person name="Osman S."/>
            <person name="Parker S."/>
            <person name="Perrin D."/>
            <person name="Phunkhang P."/>
            <person name="Piqani B."/>
            <person name="Purcell S."/>
            <person name="Rachupka T."/>
            <person name="Ramasamy U."/>
            <person name="Rameau R."/>
            <person name="Ray V."/>
            <person name="Raymond C."/>
            <person name="Retta R."/>
            <person name="Richardson S."/>
            <person name="Rise C."/>
            <person name="Rodriguez J."/>
            <person name="Rogers J."/>
            <person name="Rogov P."/>
            <person name="Rutman M."/>
            <person name="Schupbach R."/>
            <person name="Seaman C."/>
            <person name="Settipalli S."/>
            <person name="Sharpe T."/>
            <person name="Sheridan J."/>
            <person name="Sherpa N."/>
            <person name="Shi J."/>
            <person name="Smirnov S."/>
            <person name="Smith C."/>
            <person name="Sougnez C."/>
            <person name="Spencer B."/>
            <person name="Stalker J."/>
            <person name="Stange-thomann N."/>
            <person name="Stavropoulos S."/>
            <person name="Stetson K."/>
            <person name="Stone C."/>
            <person name="Stone S."/>
            <person name="Stubbs M."/>
            <person name="Talamas J."/>
            <person name="Tchuinga P."/>
            <person name="Tenzing P."/>
            <person name="Tesfaye S."/>
            <person name="Theodore J."/>
            <person name="Thoulutsang Y."/>
            <person name="Topham K."/>
            <person name="Towey S."/>
            <person name="Tsamla T."/>
            <person name="Tsomo N."/>
            <person name="Vallee D."/>
            <person name="Vassiliev H."/>
            <person name="Venkataraman V."/>
            <person name="Vinson J."/>
            <person name="Vo A."/>
            <person name="Wade C."/>
            <person name="Wang S."/>
            <person name="Wangchuk T."/>
            <person name="Wangdi T."/>
            <person name="Whittaker C."/>
            <person name="Wilkinson J."/>
            <person name="Wu Y."/>
            <person name="Wyman D."/>
            <person name="Yadav S."/>
            <person name="Yang S."/>
            <person name="Yang X."/>
            <person name="Yeager S."/>
            <person name="Yee E."/>
            <person name="Young G."/>
            <person name="Zainoun J."/>
            <person name="Zembeck L."/>
            <person name="Zimmer A."/>
            <person name="Zody M."/>
            <person name="Lander E."/>
        </authorList>
    </citation>
    <scope>NUCLEOTIDE SEQUENCE [LARGE SCALE GENOMIC DNA]</scope>
</reference>
<dbReference type="AlphaFoldDB" id="H2ZDA6"/>
<reference evidence="4" key="2">
    <citation type="submission" date="2025-08" db="UniProtKB">
        <authorList>
            <consortium name="Ensembl"/>
        </authorList>
    </citation>
    <scope>IDENTIFICATION</scope>
</reference>
<dbReference type="PANTHER" id="PTHR21501">
    <property type="entry name" value="PROTEIN FAM-161"/>
    <property type="match status" value="1"/>
</dbReference>
<feature type="region of interest" description="Disordered" evidence="3">
    <location>
        <begin position="1"/>
        <end position="20"/>
    </location>
</feature>
<evidence type="ECO:0000256" key="1">
    <source>
        <dbReference type="ARBA" id="ARBA00006663"/>
    </source>
</evidence>
<evidence type="ECO:0000256" key="3">
    <source>
        <dbReference type="SAM" id="MobiDB-lite"/>
    </source>
</evidence>
<dbReference type="InterPro" id="IPR051655">
    <property type="entry name" value="FAM161"/>
</dbReference>
<reference evidence="4" key="3">
    <citation type="submission" date="2025-09" db="UniProtKB">
        <authorList>
            <consortium name="Ensembl"/>
        </authorList>
    </citation>
    <scope>IDENTIFICATION</scope>
</reference>
<keyword evidence="5" id="KW-1185">Reference proteome</keyword>
<dbReference type="Proteomes" id="UP000007875">
    <property type="component" value="Unassembled WGS sequence"/>
</dbReference>
<comment type="similarity">
    <text evidence="1">Belongs to the FAM161 family.</text>
</comment>
<protein>
    <submittedName>
        <fullName evidence="4">Uncharacterized protein</fullName>
    </submittedName>
</protein>
<dbReference type="Ensembl" id="ENSCSAVT00000015750.1">
    <property type="protein sequence ID" value="ENSCSAVP00000015572.1"/>
    <property type="gene ID" value="ENSCSAVG00000009143.1"/>
</dbReference>